<dbReference type="AlphaFoldDB" id="A0A4S4ASP5"/>
<evidence type="ECO:0000256" key="1">
    <source>
        <dbReference type="ARBA" id="ARBA00004651"/>
    </source>
</evidence>
<dbReference type="PANTHER" id="PTHR24221">
    <property type="entry name" value="ATP-BINDING CASSETTE SUB-FAMILY B"/>
    <property type="match status" value="1"/>
</dbReference>
<evidence type="ECO:0000256" key="10">
    <source>
        <dbReference type="SAM" id="Phobius"/>
    </source>
</evidence>
<evidence type="ECO:0000313" key="13">
    <source>
        <dbReference type="EMBL" id="THF61544.1"/>
    </source>
</evidence>
<dbReference type="Gene3D" id="1.20.1560.10">
    <property type="entry name" value="ABC transporter type 1, transmembrane domain"/>
    <property type="match status" value="1"/>
</dbReference>
<feature type="domain" description="ABC transporter" evidence="11">
    <location>
        <begin position="335"/>
        <end position="568"/>
    </location>
</feature>
<evidence type="ECO:0000256" key="6">
    <source>
        <dbReference type="ARBA" id="ARBA00022840"/>
    </source>
</evidence>
<evidence type="ECO:0000259" key="11">
    <source>
        <dbReference type="PROSITE" id="PS50893"/>
    </source>
</evidence>
<dbReference type="InterPro" id="IPR011527">
    <property type="entry name" value="ABC1_TM_dom"/>
</dbReference>
<dbReference type="InterPro" id="IPR027417">
    <property type="entry name" value="P-loop_NTPase"/>
</dbReference>
<dbReference type="PROSITE" id="PS00211">
    <property type="entry name" value="ABC_TRANSPORTER_1"/>
    <property type="match status" value="1"/>
</dbReference>
<feature type="transmembrane region" description="Helical" evidence="10">
    <location>
        <begin position="248"/>
        <end position="269"/>
    </location>
</feature>
<dbReference type="InterPro" id="IPR003439">
    <property type="entry name" value="ABC_transporter-like_ATP-bd"/>
</dbReference>
<dbReference type="Pfam" id="PF00664">
    <property type="entry name" value="ABC_membrane"/>
    <property type="match status" value="1"/>
</dbReference>
<dbReference type="PROSITE" id="PS50929">
    <property type="entry name" value="ABC_TM1F"/>
    <property type="match status" value="1"/>
</dbReference>
<keyword evidence="2" id="KW-0813">Transport</keyword>
<dbReference type="InterPro" id="IPR003593">
    <property type="entry name" value="AAA+_ATPase"/>
</dbReference>
<feature type="domain" description="ABC transmembrane type-1" evidence="12">
    <location>
        <begin position="16"/>
        <end position="304"/>
    </location>
</feature>
<keyword evidence="9 10" id="KW-0472">Membrane</keyword>
<sequence length="577" mass="62442">MRRIVARSGAVPGAFLWGLTLRVLERCTELGPYLLAYLWLCHAAGAPSAPGLAWIAEPRWLAAALLALFVLQGVLALYGQRLCFLGSYRIVGAYRERLLDRVRRLPLGVLRERRIGHLSDLLTDDIQRVESIFTHVSADFVAALGVSAAAILVLAGIDTRLALALAATGPLALLVLAASRRWFERAGLRKHARYRETAGLLVEFIGGLATLRLFHRTADWVARLDGAFADLRRLSLGIEKWGGGPVMAYRLTLETGLVVLFLAGGWLAAPMETAPLGWLAFFLLAYKFIGPLLEAAEYLVMLRHACQSELKLEEIWQTGLLPEPARGAVPDGVAVCFERVSFAYGEQPVLREISFALPEGGVTAIVGPSGAGKSTILHLLARFHDPGAGAVRIGGRDLREIGSARLHDLLSMVFQDVQLFDGSILENIRAGREQASDAEVFAASRAADCHGFIEGLPDGYRTRVGEGGLSLSGGERQRISIACALLKNAPLLLLDEVTAAVDPASQFAIQTALGRLAARRTVIMVAHRLSTVRNADRILVLRDGEVVESGTHAQLLEQGGLYARMWHAQDATEAARG</sequence>
<name>A0A4S4ASP5_9RHOO</name>
<keyword evidence="8" id="KW-0445">Lipid transport</keyword>
<feature type="transmembrane region" description="Helical" evidence="10">
    <location>
        <begin position="163"/>
        <end position="183"/>
    </location>
</feature>
<dbReference type="GO" id="GO:0016887">
    <property type="term" value="F:ATP hydrolysis activity"/>
    <property type="evidence" value="ECO:0007669"/>
    <property type="project" value="InterPro"/>
</dbReference>
<dbReference type="PROSITE" id="PS50893">
    <property type="entry name" value="ABC_TRANSPORTER_2"/>
    <property type="match status" value="1"/>
</dbReference>
<dbReference type="EMBL" id="SSOC01000009">
    <property type="protein sequence ID" value="THF61544.1"/>
    <property type="molecule type" value="Genomic_DNA"/>
</dbReference>
<dbReference type="InterPro" id="IPR039421">
    <property type="entry name" value="Type_1_exporter"/>
</dbReference>
<keyword evidence="14" id="KW-1185">Reference proteome</keyword>
<reference evidence="13 14" key="1">
    <citation type="submission" date="2019-04" db="EMBL/GenBank/DDBJ databases">
        <title>Azoarcus nasutitermitis sp. nov. isolated from termite nest.</title>
        <authorList>
            <person name="Lin S.-Y."/>
            <person name="Hameed A."/>
            <person name="Hsu Y.-H."/>
            <person name="Young C.-C."/>
        </authorList>
    </citation>
    <scope>NUCLEOTIDE SEQUENCE [LARGE SCALE GENOMIC DNA]</scope>
    <source>
        <strain evidence="13 14">CC-YHH838</strain>
    </source>
</reference>
<feature type="transmembrane region" description="Helical" evidence="10">
    <location>
        <begin position="136"/>
        <end position="157"/>
    </location>
</feature>
<dbReference type="PANTHER" id="PTHR24221:SF654">
    <property type="entry name" value="ATP-BINDING CASSETTE SUB-FAMILY B MEMBER 6"/>
    <property type="match status" value="1"/>
</dbReference>
<keyword evidence="5" id="KW-0547">Nucleotide-binding</keyword>
<accession>A0A4S4ASP5</accession>
<dbReference type="FunFam" id="3.40.50.300:FF:000221">
    <property type="entry name" value="Multidrug ABC transporter ATP-binding protein"/>
    <property type="match status" value="1"/>
</dbReference>
<evidence type="ECO:0000256" key="3">
    <source>
        <dbReference type="ARBA" id="ARBA00022475"/>
    </source>
</evidence>
<dbReference type="GO" id="GO:0140359">
    <property type="term" value="F:ABC-type transporter activity"/>
    <property type="evidence" value="ECO:0007669"/>
    <property type="project" value="InterPro"/>
</dbReference>
<evidence type="ECO:0000256" key="8">
    <source>
        <dbReference type="ARBA" id="ARBA00023055"/>
    </source>
</evidence>
<dbReference type="OrthoDB" id="9806127at2"/>
<protein>
    <submittedName>
        <fullName evidence="13">ABC transporter ATP-binding protein</fullName>
    </submittedName>
</protein>
<evidence type="ECO:0000256" key="2">
    <source>
        <dbReference type="ARBA" id="ARBA00022448"/>
    </source>
</evidence>
<dbReference type="InterPro" id="IPR036640">
    <property type="entry name" value="ABC1_TM_sf"/>
</dbReference>
<feature type="transmembrane region" description="Helical" evidence="10">
    <location>
        <begin position="60"/>
        <end position="79"/>
    </location>
</feature>
<keyword evidence="6 13" id="KW-0067">ATP-binding</keyword>
<evidence type="ECO:0000259" key="12">
    <source>
        <dbReference type="PROSITE" id="PS50929"/>
    </source>
</evidence>
<evidence type="ECO:0000256" key="9">
    <source>
        <dbReference type="ARBA" id="ARBA00023136"/>
    </source>
</evidence>
<evidence type="ECO:0000256" key="5">
    <source>
        <dbReference type="ARBA" id="ARBA00022741"/>
    </source>
</evidence>
<keyword evidence="4 10" id="KW-0812">Transmembrane</keyword>
<evidence type="ECO:0000313" key="14">
    <source>
        <dbReference type="Proteomes" id="UP000308430"/>
    </source>
</evidence>
<evidence type="ECO:0000256" key="4">
    <source>
        <dbReference type="ARBA" id="ARBA00022692"/>
    </source>
</evidence>
<dbReference type="SUPFAM" id="SSF90123">
    <property type="entry name" value="ABC transporter transmembrane region"/>
    <property type="match status" value="1"/>
</dbReference>
<comment type="caution">
    <text evidence="13">The sequence shown here is derived from an EMBL/GenBank/DDBJ whole genome shotgun (WGS) entry which is preliminary data.</text>
</comment>
<gene>
    <name evidence="13" type="ORF">E6C76_20740</name>
</gene>
<dbReference type="InterPro" id="IPR017871">
    <property type="entry name" value="ABC_transporter-like_CS"/>
</dbReference>
<keyword evidence="3" id="KW-1003">Cell membrane</keyword>
<dbReference type="GO" id="GO:0005886">
    <property type="term" value="C:plasma membrane"/>
    <property type="evidence" value="ECO:0007669"/>
    <property type="project" value="UniProtKB-SubCell"/>
</dbReference>
<organism evidence="13 14">
    <name type="scientific">Pseudothauera nasutitermitis</name>
    <dbReference type="NCBI Taxonomy" id="2565930"/>
    <lineage>
        <taxon>Bacteria</taxon>
        <taxon>Pseudomonadati</taxon>
        <taxon>Pseudomonadota</taxon>
        <taxon>Betaproteobacteria</taxon>
        <taxon>Rhodocyclales</taxon>
        <taxon>Zoogloeaceae</taxon>
        <taxon>Pseudothauera</taxon>
    </lineage>
</organism>
<dbReference type="GO" id="GO:0034040">
    <property type="term" value="F:ATPase-coupled lipid transmembrane transporter activity"/>
    <property type="evidence" value="ECO:0007669"/>
    <property type="project" value="TreeGrafter"/>
</dbReference>
<dbReference type="Gene3D" id="3.40.50.300">
    <property type="entry name" value="P-loop containing nucleotide triphosphate hydrolases"/>
    <property type="match status" value="1"/>
</dbReference>
<dbReference type="SUPFAM" id="SSF52540">
    <property type="entry name" value="P-loop containing nucleoside triphosphate hydrolases"/>
    <property type="match status" value="1"/>
</dbReference>
<proteinExistence type="predicted"/>
<comment type="subcellular location">
    <subcellularLocation>
        <location evidence="1">Cell membrane</location>
        <topology evidence="1">Multi-pass membrane protein</topology>
    </subcellularLocation>
</comment>
<evidence type="ECO:0000256" key="7">
    <source>
        <dbReference type="ARBA" id="ARBA00022989"/>
    </source>
</evidence>
<dbReference type="Proteomes" id="UP000308430">
    <property type="component" value="Unassembled WGS sequence"/>
</dbReference>
<keyword evidence="7 10" id="KW-1133">Transmembrane helix</keyword>
<dbReference type="SMART" id="SM00382">
    <property type="entry name" value="AAA"/>
    <property type="match status" value="1"/>
</dbReference>
<dbReference type="GO" id="GO:0005524">
    <property type="term" value="F:ATP binding"/>
    <property type="evidence" value="ECO:0007669"/>
    <property type="project" value="UniProtKB-KW"/>
</dbReference>
<dbReference type="Pfam" id="PF00005">
    <property type="entry name" value="ABC_tran"/>
    <property type="match status" value="1"/>
</dbReference>